<keyword evidence="3" id="KW-1185">Reference proteome</keyword>
<feature type="region of interest" description="Disordered" evidence="1">
    <location>
        <begin position="1"/>
        <end position="25"/>
    </location>
</feature>
<evidence type="ECO:0000256" key="1">
    <source>
        <dbReference type="SAM" id="MobiDB-lite"/>
    </source>
</evidence>
<feature type="compositionally biased region" description="Polar residues" evidence="1">
    <location>
        <begin position="1"/>
        <end position="13"/>
    </location>
</feature>
<dbReference type="InterPro" id="IPR006175">
    <property type="entry name" value="YjgF/YER057c/UK114"/>
</dbReference>
<dbReference type="InterPro" id="IPR035959">
    <property type="entry name" value="RutC-like_sf"/>
</dbReference>
<evidence type="ECO:0000313" key="3">
    <source>
        <dbReference type="Proteomes" id="UP001500466"/>
    </source>
</evidence>
<dbReference type="RefSeq" id="WP_345676890.1">
    <property type="nucleotide sequence ID" value="NZ_BAABHS010000013.1"/>
</dbReference>
<protein>
    <recommendedName>
        <fullName evidence="4">Enamine deaminase RidA, house cleaning of reactive enamine intermediates, YjgF/YER057c/UK114 family</fullName>
    </recommendedName>
</protein>
<evidence type="ECO:0000313" key="2">
    <source>
        <dbReference type="EMBL" id="GAA4970237.1"/>
    </source>
</evidence>
<dbReference type="Proteomes" id="UP001500466">
    <property type="component" value="Unassembled WGS sequence"/>
</dbReference>
<sequence length="236" mass="24101">MSHEGSQTGSRSGPDTGPHKRSHKRKAWIALGTAAALALAGGTAADAHDNRIGDKEVRVALPAGQSNPSIATGVGTGAEVAIYQSSGLGPGALNPNAPAGSPEKYTDPALTAGAEGVTVTEAQALVVLKAIQDNLKAAGLTPADVITMKCYLMKPPGAATADYAGWNRAYRQFFANIDLTSKQVVPVPMGTSPAKAPILANNARPARATMEVASLAVPGWLVEVEVTAAYPAKGKR</sequence>
<dbReference type="PANTHER" id="PTHR11803">
    <property type="entry name" value="2-IMINOBUTANOATE/2-IMINOPROPANOATE DEAMINASE RIDA"/>
    <property type="match status" value="1"/>
</dbReference>
<dbReference type="Gene3D" id="3.30.1330.40">
    <property type="entry name" value="RutC-like"/>
    <property type="match status" value="1"/>
</dbReference>
<organism evidence="2 3">
    <name type="scientific">Yinghuangia aomiensis</name>
    <dbReference type="NCBI Taxonomy" id="676205"/>
    <lineage>
        <taxon>Bacteria</taxon>
        <taxon>Bacillati</taxon>
        <taxon>Actinomycetota</taxon>
        <taxon>Actinomycetes</taxon>
        <taxon>Kitasatosporales</taxon>
        <taxon>Streptomycetaceae</taxon>
        <taxon>Yinghuangia</taxon>
    </lineage>
</organism>
<dbReference type="PANTHER" id="PTHR11803:SF59">
    <property type="entry name" value="ENDORIBONUCLEASE"/>
    <property type="match status" value="1"/>
</dbReference>
<name>A0ABP9HGC1_9ACTN</name>
<proteinExistence type="predicted"/>
<dbReference type="EMBL" id="BAABHS010000013">
    <property type="protein sequence ID" value="GAA4970237.1"/>
    <property type="molecule type" value="Genomic_DNA"/>
</dbReference>
<dbReference type="SUPFAM" id="SSF55298">
    <property type="entry name" value="YjgF-like"/>
    <property type="match status" value="1"/>
</dbReference>
<accession>A0ABP9HGC1</accession>
<gene>
    <name evidence="2" type="ORF">GCM10023205_39660</name>
</gene>
<evidence type="ECO:0008006" key="4">
    <source>
        <dbReference type="Google" id="ProtNLM"/>
    </source>
</evidence>
<reference evidence="3" key="1">
    <citation type="journal article" date="2019" name="Int. J. Syst. Evol. Microbiol.">
        <title>The Global Catalogue of Microorganisms (GCM) 10K type strain sequencing project: providing services to taxonomists for standard genome sequencing and annotation.</title>
        <authorList>
            <consortium name="The Broad Institute Genomics Platform"/>
            <consortium name="The Broad Institute Genome Sequencing Center for Infectious Disease"/>
            <person name="Wu L."/>
            <person name="Ma J."/>
        </authorList>
    </citation>
    <scope>NUCLEOTIDE SEQUENCE [LARGE SCALE GENOMIC DNA]</scope>
    <source>
        <strain evidence="3">JCM 17986</strain>
    </source>
</reference>
<dbReference type="Pfam" id="PF01042">
    <property type="entry name" value="Ribonuc_L-PSP"/>
    <property type="match status" value="1"/>
</dbReference>
<comment type="caution">
    <text evidence="2">The sequence shown here is derived from an EMBL/GenBank/DDBJ whole genome shotgun (WGS) entry which is preliminary data.</text>
</comment>